<proteinExistence type="predicted"/>
<sequence length="37" mass="4363">MDFMRMKWKVSLSNLVQLRGLDLQGIKRRENQSILAS</sequence>
<keyword evidence="2" id="KW-1185">Reference proteome</keyword>
<accession>A0A3Q7IZQ8</accession>
<dbReference type="InParanoid" id="A0A3Q7IZQ8"/>
<reference evidence="1" key="1">
    <citation type="journal article" date="2012" name="Nature">
        <title>The tomato genome sequence provides insights into fleshy fruit evolution.</title>
        <authorList>
            <consortium name="Tomato Genome Consortium"/>
        </authorList>
    </citation>
    <scope>NUCLEOTIDE SEQUENCE [LARGE SCALE GENOMIC DNA]</scope>
    <source>
        <strain evidence="1">cv. Heinz 1706</strain>
    </source>
</reference>
<organism evidence="1">
    <name type="scientific">Solanum lycopersicum</name>
    <name type="common">Tomato</name>
    <name type="synonym">Lycopersicon esculentum</name>
    <dbReference type="NCBI Taxonomy" id="4081"/>
    <lineage>
        <taxon>Eukaryota</taxon>
        <taxon>Viridiplantae</taxon>
        <taxon>Streptophyta</taxon>
        <taxon>Embryophyta</taxon>
        <taxon>Tracheophyta</taxon>
        <taxon>Spermatophyta</taxon>
        <taxon>Magnoliopsida</taxon>
        <taxon>eudicotyledons</taxon>
        <taxon>Gunneridae</taxon>
        <taxon>Pentapetalae</taxon>
        <taxon>asterids</taxon>
        <taxon>lamiids</taxon>
        <taxon>Solanales</taxon>
        <taxon>Solanaceae</taxon>
        <taxon>Solanoideae</taxon>
        <taxon>Solaneae</taxon>
        <taxon>Solanum</taxon>
        <taxon>Solanum subgen. Lycopersicon</taxon>
    </lineage>
</organism>
<evidence type="ECO:0000313" key="1">
    <source>
        <dbReference type="EnsemblPlants" id="Solyc11g066630.2.1"/>
    </source>
</evidence>
<protein>
    <submittedName>
        <fullName evidence="1">Uncharacterized protein</fullName>
    </submittedName>
</protein>
<evidence type="ECO:0000313" key="2">
    <source>
        <dbReference type="Proteomes" id="UP000004994"/>
    </source>
</evidence>
<dbReference type="AlphaFoldDB" id="A0A3Q7IZQ8"/>
<name>A0A3Q7IZQ8_SOLLC</name>
<dbReference type="Proteomes" id="UP000004994">
    <property type="component" value="Chromosome 11"/>
</dbReference>
<dbReference type="EnsemblPlants" id="Solyc11g066630.2.1">
    <property type="protein sequence ID" value="Solyc11g066630.2.1"/>
    <property type="gene ID" value="Solyc11g066630.2"/>
</dbReference>
<dbReference type="Gramene" id="Solyc11g066630.2.1">
    <property type="protein sequence ID" value="Solyc11g066630.2.1"/>
    <property type="gene ID" value="Solyc11g066630.2"/>
</dbReference>
<reference evidence="1" key="2">
    <citation type="submission" date="2019-01" db="UniProtKB">
        <authorList>
            <consortium name="EnsemblPlants"/>
        </authorList>
    </citation>
    <scope>IDENTIFICATION</scope>
    <source>
        <strain evidence="1">cv. Heinz 1706</strain>
    </source>
</reference>